<name>A0A067PX67_9AGAM</name>
<organism evidence="2 3">
    <name type="scientific">Jaapia argillacea MUCL 33604</name>
    <dbReference type="NCBI Taxonomy" id="933084"/>
    <lineage>
        <taxon>Eukaryota</taxon>
        <taxon>Fungi</taxon>
        <taxon>Dikarya</taxon>
        <taxon>Basidiomycota</taxon>
        <taxon>Agaricomycotina</taxon>
        <taxon>Agaricomycetes</taxon>
        <taxon>Agaricomycetidae</taxon>
        <taxon>Jaapiales</taxon>
        <taxon>Jaapiaceae</taxon>
        <taxon>Jaapia</taxon>
    </lineage>
</organism>
<keyword evidence="3" id="KW-1185">Reference proteome</keyword>
<dbReference type="Proteomes" id="UP000027265">
    <property type="component" value="Unassembled WGS sequence"/>
</dbReference>
<dbReference type="EMBL" id="KL197717">
    <property type="protein sequence ID" value="KDQ58445.1"/>
    <property type="molecule type" value="Genomic_DNA"/>
</dbReference>
<evidence type="ECO:0000256" key="1">
    <source>
        <dbReference type="SAM" id="Phobius"/>
    </source>
</evidence>
<feature type="transmembrane region" description="Helical" evidence="1">
    <location>
        <begin position="120"/>
        <end position="144"/>
    </location>
</feature>
<reference evidence="3" key="1">
    <citation type="journal article" date="2014" name="Proc. Natl. Acad. Sci. U.S.A.">
        <title>Extensive sampling of basidiomycete genomes demonstrates inadequacy of the white-rot/brown-rot paradigm for wood decay fungi.</title>
        <authorList>
            <person name="Riley R."/>
            <person name="Salamov A.A."/>
            <person name="Brown D.W."/>
            <person name="Nagy L.G."/>
            <person name="Floudas D."/>
            <person name="Held B.W."/>
            <person name="Levasseur A."/>
            <person name="Lombard V."/>
            <person name="Morin E."/>
            <person name="Otillar R."/>
            <person name="Lindquist E.A."/>
            <person name="Sun H."/>
            <person name="LaButti K.M."/>
            <person name="Schmutz J."/>
            <person name="Jabbour D."/>
            <person name="Luo H."/>
            <person name="Baker S.E."/>
            <person name="Pisabarro A.G."/>
            <person name="Walton J.D."/>
            <person name="Blanchette R.A."/>
            <person name="Henrissat B."/>
            <person name="Martin F."/>
            <person name="Cullen D."/>
            <person name="Hibbett D.S."/>
            <person name="Grigoriev I.V."/>
        </authorList>
    </citation>
    <scope>NUCLEOTIDE SEQUENCE [LARGE SCALE GENOMIC DNA]</scope>
    <source>
        <strain evidence="3">MUCL 33604</strain>
    </source>
</reference>
<gene>
    <name evidence="2" type="ORF">JAAARDRAFT_154922</name>
</gene>
<sequence>MSQPQVVAPRSPLSIVFLVHIALEIPLAIQGIWSPHALPFMQMNNTTLVFIKLYACLVLATCVACLLCFPLPEFLPGKRALAIALCLYHTITSTVLFQAPRFIPHSFGPLMEHYKVTPEIVWGTLHGVLGLAMVVWWQGTVMYASMARQA</sequence>
<dbReference type="HOGENOM" id="CLU_144328_0_0_1"/>
<protein>
    <submittedName>
        <fullName evidence="2">Uncharacterized protein</fullName>
    </submittedName>
</protein>
<evidence type="ECO:0000313" key="2">
    <source>
        <dbReference type="EMBL" id="KDQ58445.1"/>
    </source>
</evidence>
<accession>A0A067PX67</accession>
<feature type="transmembrane region" description="Helical" evidence="1">
    <location>
        <begin position="81"/>
        <end position="100"/>
    </location>
</feature>
<dbReference type="AlphaFoldDB" id="A0A067PX67"/>
<proteinExistence type="predicted"/>
<keyword evidence="1" id="KW-0472">Membrane</keyword>
<keyword evidence="1" id="KW-0812">Transmembrane</keyword>
<dbReference type="InParanoid" id="A0A067PX67"/>
<evidence type="ECO:0000313" key="3">
    <source>
        <dbReference type="Proteomes" id="UP000027265"/>
    </source>
</evidence>
<dbReference type="STRING" id="933084.A0A067PX67"/>
<dbReference type="OrthoDB" id="2550823at2759"/>
<feature type="transmembrane region" description="Helical" evidence="1">
    <location>
        <begin position="49"/>
        <end position="69"/>
    </location>
</feature>
<feature type="transmembrane region" description="Helical" evidence="1">
    <location>
        <begin position="12"/>
        <end position="29"/>
    </location>
</feature>
<keyword evidence="1" id="KW-1133">Transmembrane helix</keyword>